<feature type="transmembrane region" description="Helical" evidence="2">
    <location>
        <begin position="45"/>
        <end position="64"/>
    </location>
</feature>
<dbReference type="InterPro" id="IPR036388">
    <property type="entry name" value="WH-like_DNA-bd_sf"/>
</dbReference>
<organism evidence="4">
    <name type="scientific">freshwater metagenome</name>
    <dbReference type="NCBI Taxonomy" id="449393"/>
    <lineage>
        <taxon>unclassified sequences</taxon>
        <taxon>metagenomes</taxon>
        <taxon>ecological metagenomes</taxon>
    </lineage>
</organism>
<evidence type="ECO:0000256" key="1">
    <source>
        <dbReference type="SAM" id="MobiDB-lite"/>
    </source>
</evidence>
<keyword evidence="2" id="KW-1133">Transmembrane helix</keyword>
<evidence type="ECO:0000256" key="2">
    <source>
        <dbReference type="SAM" id="Phobius"/>
    </source>
</evidence>
<accession>A0A6J6CD48</accession>
<evidence type="ECO:0000313" key="4">
    <source>
        <dbReference type="EMBL" id="CAB4549035.1"/>
    </source>
</evidence>
<sequence length="236" mass="24527">MEPSAVTQVNAPVPWYQTWWAIGPGLFLCFPVGLVLLWTSRKEAGWKVGISIACALLVVVSALGSGGSELPANENASVGIRESTTSLASAPTTRPPTTTMPPTTATLPPATTTVPPTTTTAPPPPPPPPAPPVTSPPAANGTISQQNARKSASDYLEVTAFSRSGLIEQLQYEGFSGGDATFAVDSLDIDWNAQAAKSAAEYLSVTSFSRSGLVDQLIYEGFSLEQADYGVSTTGL</sequence>
<dbReference type="AlphaFoldDB" id="A0A6J6CD48"/>
<feature type="transmembrane region" description="Helical" evidence="2">
    <location>
        <begin position="20"/>
        <end position="38"/>
    </location>
</feature>
<name>A0A6J6CD48_9ZZZZ</name>
<feature type="domain" description="Putative host cell surface-exposed lipoprotein Ltp-like HTH region" evidence="3">
    <location>
        <begin position="190"/>
        <end position="232"/>
    </location>
</feature>
<keyword evidence="2" id="KW-0812">Transmembrane</keyword>
<feature type="compositionally biased region" description="Low complexity" evidence="1">
    <location>
        <begin position="83"/>
        <end position="120"/>
    </location>
</feature>
<feature type="compositionally biased region" description="Pro residues" evidence="1">
    <location>
        <begin position="121"/>
        <end position="135"/>
    </location>
</feature>
<dbReference type="InterPro" id="IPR011434">
    <property type="entry name" value="Ltp-like_HTH"/>
</dbReference>
<dbReference type="EMBL" id="CAEZSF010000168">
    <property type="protein sequence ID" value="CAB4549035.1"/>
    <property type="molecule type" value="Genomic_DNA"/>
</dbReference>
<gene>
    <name evidence="4" type="ORF">UFOPK1358_01495</name>
</gene>
<reference evidence="4" key="1">
    <citation type="submission" date="2020-05" db="EMBL/GenBank/DDBJ databases">
        <authorList>
            <person name="Chiriac C."/>
            <person name="Salcher M."/>
            <person name="Ghai R."/>
            <person name="Kavagutti S V."/>
        </authorList>
    </citation>
    <scope>NUCLEOTIDE SEQUENCE</scope>
</reference>
<evidence type="ECO:0000259" key="3">
    <source>
        <dbReference type="Pfam" id="PF07553"/>
    </source>
</evidence>
<protein>
    <submittedName>
        <fullName evidence="4">Unannotated protein</fullName>
    </submittedName>
</protein>
<dbReference type="Pfam" id="PF07553">
    <property type="entry name" value="Lipoprotein_Ltp"/>
    <property type="match status" value="2"/>
</dbReference>
<feature type="region of interest" description="Disordered" evidence="1">
    <location>
        <begin position="68"/>
        <end position="149"/>
    </location>
</feature>
<proteinExistence type="predicted"/>
<keyword evidence="2" id="KW-0472">Membrane</keyword>
<dbReference type="Gene3D" id="1.10.10.10">
    <property type="entry name" value="Winged helix-like DNA-binding domain superfamily/Winged helix DNA-binding domain"/>
    <property type="match status" value="2"/>
</dbReference>
<feature type="domain" description="Putative host cell surface-exposed lipoprotein Ltp-like HTH region" evidence="3">
    <location>
        <begin position="145"/>
        <end position="187"/>
    </location>
</feature>